<protein>
    <submittedName>
        <fullName evidence="1">Uncharacterized protein</fullName>
    </submittedName>
</protein>
<dbReference type="EMBL" id="HBIV01045865">
    <property type="protein sequence ID" value="CAE0680344.1"/>
    <property type="molecule type" value="Transcribed_RNA"/>
</dbReference>
<organism evidence="1">
    <name type="scientific">Lotharella globosa</name>
    <dbReference type="NCBI Taxonomy" id="91324"/>
    <lineage>
        <taxon>Eukaryota</taxon>
        <taxon>Sar</taxon>
        <taxon>Rhizaria</taxon>
        <taxon>Cercozoa</taxon>
        <taxon>Chlorarachniophyceae</taxon>
        <taxon>Lotharella</taxon>
    </lineage>
</organism>
<sequence>MSSMLLLLGTVMVADEPNQGYVALRERVLARVLEETEALMAGTLASTLSSYGEYDMLKDRRIRVHHKSKNVDDPRDYDAVGVRPTKDGLEVVKSDGTKLTLLAEEVSISPA</sequence>
<dbReference type="AlphaFoldDB" id="A0A7S3ZDW9"/>
<proteinExistence type="predicted"/>
<gene>
    <name evidence="1" type="ORF">LGLO00237_LOCUS32130</name>
</gene>
<accession>A0A7S3ZDW9</accession>
<reference evidence="1" key="1">
    <citation type="submission" date="2021-01" db="EMBL/GenBank/DDBJ databases">
        <authorList>
            <person name="Corre E."/>
            <person name="Pelletier E."/>
            <person name="Niang G."/>
            <person name="Scheremetjew M."/>
            <person name="Finn R."/>
            <person name="Kale V."/>
            <person name="Holt S."/>
            <person name="Cochrane G."/>
            <person name="Meng A."/>
            <person name="Brown T."/>
            <person name="Cohen L."/>
        </authorList>
    </citation>
    <scope>NUCLEOTIDE SEQUENCE</scope>
    <source>
        <strain evidence="1">CCCM811</strain>
    </source>
</reference>
<name>A0A7S3ZDW9_9EUKA</name>
<evidence type="ECO:0000313" key="1">
    <source>
        <dbReference type="EMBL" id="CAE0680344.1"/>
    </source>
</evidence>